<evidence type="ECO:0000259" key="1">
    <source>
        <dbReference type="SMART" id="SM01007"/>
    </source>
</evidence>
<comment type="caution">
    <text evidence="2">The sequence shown here is derived from an EMBL/GenBank/DDBJ whole genome shotgun (WGS) entry which is preliminary data.</text>
</comment>
<dbReference type="Proteomes" id="UP000722485">
    <property type="component" value="Unassembled WGS sequence"/>
</dbReference>
<dbReference type="SUPFAM" id="SSF53639">
    <property type="entry name" value="AraD/HMP-PK domain-like"/>
    <property type="match status" value="1"/>
</dbReference>
<proteinExistence type="predicted"/>
<name>A0A9P5HIU9_9HYPO</name>
<dbReference type="GO" id="GO:0051015">
    <property type="term" value="F:actin filament binding"/>
    <property type="evidence" value="ECO:0007669"/>
    <property type="project" value="TreeGrafter"/>
</dbReference>
<gene>
    <name evidence="2" type="ORF">G7Z17_g2448</name>
</gene>
<dbReference type="AlphaFoldDB" id="A0A9P5HIU9"/>
<reference evidence="2" key="1">
    <citation type="submission" date="2020-03" db="EMBL/GenBank/DDBJ databases">
        <title>Draft Genome Sequence of Cylindrodendrum hubeiense.</title>
        <authorList>
            <person name="Buettner E."/>
            <person name="Kellner H."/>
        </authorList>
    </citation>
    <scope>NUCLEOTIDE SEQUENCE</scope>
    <source>
        <strain evidence="2">IHI 201604</strain>
    </source>
</reference>
<dbReference type="EMBL" id="JAANBB010000024">
    <property type="protein sequence ID" value="KAF7555092.1"/>
    <property type="molecule type" value="Genomic_DNA"/>
</dbReference>
<evidence type="ECO:0000313" key="3">
    <source>
        <dbReference type="Proteomes" id="UP000722485"/>
    </source>
</evidence>
<sequence>MAGHISLRDPEFPDKFWTNPIGVHFALLEPEDMVLVNEDGEIIGGNTKRSVNAAGFLIHSAIHRARPDVIAACHCHSRFGKAWSAFGRPFEMLNGDAAMFYGEAQAVLASYGGVVFDENLSSPVATALGPKGRGLIMQNHGLLTVGQTVDEAAYLFTLMERCCEIQLLVEAATKEGLEKKCIDEETAKHTCETTSDPDSLYCEFQPDVENEIRFRKLQGYA</sequence>
<keyword evidence="3" id="KW-1185">Reference proteome</keyword>
<dbReference type="PANTHER" id="PTHR10672">
    <property type="entry name" value="ADDUCIN"/>
    <property type="match status" value="1"/>
</dbReference>
<dbReference type="InterPro" id="IPR001303">
    <property type="entry name" value="Aldolase_II/adducin_N"/>
</dbReference>
<evidence type="ECO:0000313" key="2">
    <source>
        <dbReference type="EMBL" id="KAF7555092.1"/>
    </source>
</evidence>
<dbReference type="Pfam" id="PF00596">
    <property type="entry name" value="Aldolase_II"/>
    <property type="match status" value="1"/>
</dbReference>
<feature type="domain" description="Class II aldolase/adducin N-terminal" evidence="1">
    <location>
        <begin position="1"/>
        <end position="167"/>
    </location>
</feature>
<protein>
    <recommendedName>
        <fullName evidence="1">Class II aldolase/adducin N-terminal domain-containing protein</fullName>
    </recommendedName>
</protein>
<dbReference type="FunFam" id="3.40.225.10:FF:000009">
    <property type="entry name" value="Class II aldolase/adducin N-terminal"/>
    <property type="match status" value="1"/>
</dbReference>
<accession>A0A9P5HIU9</accession>
<dbReference type="OrthoDB" id="3238794at2759"/>
<dbReference type="PANTHER" id="PTHR10672:SF25">
    <property type="entry name" value="MEIOTICALLY UP-REGULATED GENE 14 PROTEIN"/>
    <property type="match status" value="1"/>
</dbReference>
<organism evidence="2 3">
    <name type="scientific">Cylindrodendrum hubeiense</name>
    <dbReference type="NCBI Taxonomy" id="595255"/>
    <lineage>
        <taxon>Eukaryota</taxon>
        <taxon>Fungi</taxon>
        <taxon>Dikarya</taxon>
        <taxon>Ascomycota</taxon>
        <taxon>Pezizomycotina</taxon>
        <taxon>Sordariomycetes</taxon>
        <taxon>Hypocreomycetidae</taxon>
        <taxon>Hypocreales</taxon>
        <taxon>Nectriaceae</taxon>
        <taxon>Cylindrodendrum</taxon>
    </lineage>
</organism>
<dbReference type="GO" id="GO:0005856">
    <property type="term" value="C:cytoskeleton"/>
    <property type="evidence" value="ECO:0007669"/>
    <property type="project" value="TreeGrafter"/>
</dbReference>
<dbReference type="Gene3D" id="3.40.225.10">
    <property type="entry name" value="Class II aldolase/adducin N-terminal domain"/>
    <property type="match status" value="1"/>
</dbReference>
<dbReference type="InterPro" id="IPR051017">
    <property type="entry name" value="Aldolase-II_Adducin_sf"/>
</dbReference>
<dbReference type="InterPro" id="IPR036409">
    <property type="entry name" value="Aldolase_II/adducin_N_sf"/>
</dbReference>
<dbReference type="SMART" id="SM01007">
    <property type="entry name" value="Aldolase_II"/>
    <property type="match status" value="1"/>
</dbReference>